<dbReference type="AlphaFoldDB" id="A0A0N8K186"/>
<dbReference type="GO" id="GO:0003677">
    <property type="term" value="F:DNA binding"/>
    <property type="evidence" value="ECO:0007669"/>
    <property type="project" value="UniProtKB-KW"/>
</dbReference>
<dbReference type="InterPro" id="IPR003887">
    <property type="entry name" value="LEM_dom"/>
</dbReference>
<dbReference type="Pfam" id="PF03020">
    <property type="entry name" value="LEM"/>
    <property type="match status" value="1"/>
</dbReference>
<evidence type="ECO:0000256" key="1">
    <source>
        <dbReference type="ARBA" id="ARBA00007744"/>
    </source>
</evidence>
<proteinExistence type="inferred from homology"/>
<keyword evidence="4" id="KW-0007">Acetylation</keyword>
<dbReference type="InterPro" id="IPR051656">
    <property type="entry name" value="LEM_domain"/>
</dbReference>
<keyword evidence="2" id="KW-0488">Methylation</keyword>
<feature type="region of interest" description="Disordered" evidence="6">
    <location>
        <begin position="51"/>
        <end position="96"/>
    </location>
</feature>
<keyword evidence="7" id="KW-0472">Membrane</keyword>
<dbReference type="Pfam" id="PF08198">
    <property type="entry name" value="Thymopoietin"/>
    <property type="match status" value="1"/>
</dbReference>
<comment type="caution">
    <text evidence="9">The sequence shown here is derived from an EMBL/GenBank/DDBJ whole genome shotgun (WGS) entry which is preliminary data.</text>
</comment>
<dbReference type="InterPro" id="IPR013146">
    <property type="entry name" value="LEM-like_dom"/>
</dbReference>
<feature type="transmembrane region" description="Helical" evidence="7">
    <location>
        <begin position="273"/>
        <end position="293"/>
    </location>
</feature>
<evidence type="ECO:0000256" key="3">
    <source>
        <dbReference type="ARBA" id="ARBA00022553"/>
    </source>
</evidence>
<dbReference type="EMBL" id="JARO02001853">
    <property type="protein sequence ID" value="KPP74241.1"/>
    <property type="molecule type" value="Genomic_DNA"/>
</dbReference>
<evidence type="ECO:0000256" key="4">
    <source>
        <dbReference type="ARBA" id="ARBA00022990"/>
    </source>
</evidence>
<evidence type="ECO:0000256" key="7">
    <source>
        <dbReference type="SAM" id="Phobius"/>
    </source>
</evidence>
<accession>A0A0N8K186</accession>
<dbReference type="CDD" id="cd12940">
    <property type="entry name" value="LEM_LAP2_LEMD1"/>
    <property type="match status" value="1"/>
</dbReference>
<dbReference type="GO" id="GO:0005635">
    <property type="term" value="C:nuclear envelope"/>
    <property type="evidence" value="ECO:0007669"/>
    <property type="project" value="UniProtKB-ARBA"/>
</dbReference>
<feature type="domain" description="LEM-like" evidence="8">
    <location>
        <begin position="3"/>
        <end position="46"/>
    </location>
</feature>
<sequence>MFLEDPSVLTKDKLKSELLANNVALPTGEHKKDVYVQLYLKNLTVQNRRSGGAPDAFSSDEDLPPPVVTNRSRSGRKATRKTDKPRPDEVDVSELTDEDLKDQLLKYGISVGPIVEEQVEAEPELEPEPEPVPVVEKRVRSRGKTPVSLRARRLETNRVEQRLTAGDQTPRVDGKDILKEMFPNEVSTPTGISATCRRPIRGAAGRPLTPSDFWLDEKLLRRTERVETTSYEESCSIPRLSAPRMSAPLSSSSRAAGGTVAPPAGQVCSRRSFPVWVQLVLLSIVAGFLFFVYQAMETNQLNPFGQESASVAQSGSTGESTSK</sequence>
<comment type="similarity">
    <text evidence="1">Belongs to the LEM family.</text>
</comment>
<dbReference type="FunFam" id="1.10.720.40:FF:000001">
    <property type="entry name" value="LEM domain containing 2, isoform CRA_a"/>
    <property type="match status" value="1"/>
</dbReference>
<reference evidence="9 10" key="1">
    <citation type="submission" date="2015-08" db="EMBL/GenBank/DDBJ databases">
        <title>The genome of the Asian arowana (Scleropages formosus).</title>
        <authorList>
            <person name="Tan M.H."/>
            <person name="Gan H.M."/>
            <person name="Croft L.J."/>
            <person name="Austin C.M."/>
        </authorList>
    </citation>
    <scope>NUCLEOTIDE SEQUENCE [LARGE SCALE GENOMIC DNA]</scope>
    <source>
        <strain evidence="9">Aro1</strain>
    </source>
</reference>
<dbReference type="SUPFAM" id="SSF63451">
    <property type="entry name" value="LEM domain"/>
    <property type="match status" value="2"/>
</dbReference>
<keyword evidence="7" id="KW-0812">Transmembrane</keyword>
<evidence type="ECO:0000256" key="2">
    <source>
        <dbReference type="ARBA" id="ARBA00022481"/>
    </source>
</evidence>
<evidence type="ECO:0000256" key="5">
    <source>
        <dbReference type="ARBA" id="ARBA00023125"/>
    </source>
</evidence>
<evidence type="ECO:0000259" key="8">
    <source>
        <dbReference type="PROSITE" id="PS50955"/>
    </source>
</evidence>
<dbReference type="Proteomes" id="UP000034805">
    <property type="component" value="Unassembled WGS sequence"/>
</dbReference>
<feature type="compositionally biased region" description="Basic and acidic residues" evidence="6">
    <location>
        <begin position="80"/>
        <end position="89"/>
    </location>
</feature>
<evidence type="ECO:0000256" key="6">
    <source>
        <dbReference type="SAM" id="MobiDB-lite"/>
    </source>
</evidence>
<name>A0A0N8K186_SCLFO</name>
<protein>
    <submittedName>
        <fullName evidence="9">Lamina-associated polypeptide 2-like</fullName>
    </submittedName>
</protein>
<dbReference type="CDD" id="cd12935">
    <property type="entry name" value="LEM_like"/>
    <property type="match status" value="1"/>
</dbReference>
<dbReference type="PROSITE" id="PS50955">
    <property type="entry name" value="LEM_LIKE"/>
    <property type="match status" value="1"/>
</dbReference>
<keyword evidence="3" id="KW-0597">Phosphoprotein</keyword>
<gene>
    <name evidence="9" type="ORF">Z043_106612</name>
</gene>
<dbReference type="SMART" id="SM01261">
    <property type="entry name" value="Thymopoietin"/>
    <property type="match status" value="1"/>
</dbReference>
<dbReference type="PANTHER" id="PTHR12019:SF21">
    <property type="entry name" value="THYMOPOIETIN A"/>
    <property type="match status" value="1"/>
</dbReference>
<evidence type="ECO:0000313" key="10">
    <source>
        <dbReference type="Proteomes" id="UP000034805"/>
    </source>
</evidence>
<dbReference type="STRING" id="113540.ENSSFOP00015003524"/>
<keyword evidence="7" id="KW-1133">Transmembrane helix</keyword>
<dbReference type="InterPro" id="IPR011015">
    <property type="entry name" value="LEM/LEM-like_dom_sf"/>
</dbReference>
<evidence type="ECO:0000313" key="9">
    <source>
        <dbReference type="EMBL" id="KPP74241.1"/>
    </source>
</evidence>
<dbReference type="PANTHER" id="PTHR12019">
    <property type="entry name" value="LAMINA-ASSOCIATED POLYPEPTIDE THYMOPOIETIN"/>
    <property type="match status" value="1"/>
</dbReference>
<dbReference type="Gene3D" id="1.10.720.40">
    <property type="match status" value="2"/>
</dbReference>
<feature type="region of interest" description="Disordered" evidence="6">
    <location>
        <begin position="242"/>
        <end position="263"/>
    </location>
</feature>
<keyword evidence="5" id="KW-0238">DNA-binding</keyword>
<organism evidence="9 10">
    <name type="scientific">Scleropages formosus</name>
    <name type="common">Asian bonytongue</name>
    <name type="synonym">Osteoglossum formosum</name>
    <dbReference type="NCBI Taxonomy" id="113540"/>
    <lineage>
        <taxon>Eukaryota</taxon>
        <taxon>Metazoa</taxon>
        <taxon>Chordata</taxon>
        <taxon>Craniata</taxon>
        <taxon>Vertebrata</taxon>
        <taxon>Euteleostomi</taxon>
        <taxon>Actinopterygii</taxon>
        <taxon>Neopterygii</taxon>
        <taxon>Teleostei</taxon>
        <taxon>Osteoglossocephala</taxon>
        <taxon>Osteoglossomorpha</taxon>
        <taxon>Osteoglossiformes</taxon>
        <taxon>Osteoglossidae</taxon>
        <taxon>Scleropages</taxon>
    </lineage>
</organism>